<accession>A0ABP3UFV5</accession>
<keyword evidence="1" id="KW-1133">Transmembrane helix</keyword>
<evidence type="ECO:0000313" key="2">
    <source>
        <dbReference type="EMBL" id="GAA0729671.1"/>
    </source>
</evidence>
<dbReference type="Gene3D" id="3.40.50.1110">
    <property type="entry name" value="SGNH hydrolase"/>
    <property type="match status" value="1"/>
</dbReference>
<protein>
    <recommendedName>
        <fullName evidence="4">SGNH/GDSL hydrolase family protein</fullName>
    </recommendedName>
</protein>
<keyword evidence="3" id="KW-1185">Reference proteome</keyword>
<feature type="transmembrane region" description="Helical" evidence="1">
    <location>
        <begin position="12"/>
        <end position="30"/>
    </location>
</feature>
<comment type="caution">
    <text evidence="2">The sequence shown here is derived from an EMBL/GenBank/DDBJ whole genome shotgun (WGS) entry which is preliminary data.</text>
</comment>
<dbReference type="EMBL" id="BAAAGE010000004">
    <property type="protein sequence ID" value="GAA0729671.1"/>
    <property type="molecule type" value="Genomic_DNA"/>
</dbReference>
<sequence length="325" mass="38730">MKKLFKRVLQGIIIILMVAVLFEMSYRFYIIDFYDVEFNSLNKDQSGSLENVDYLIIGDSFSTYPDNYVELLRKKYPNKTIINLSVPGTGIKQVNSFAKSKIKKYNPKNIIYQVYAGNDLVDVKHLSNWKELSMPRSIYWKVTDYLQSGIFLNQRLKKYNPNIKTSYSDTTEFSPTRYNSREKLLFRTNKDFLYKSIVLDNGFENRYDIWKDGMTSFLNKIKVESNVYVFFIPHCSQLNDYYFSNMQQLNAHFENKASFQKVDYHFFTKAEQDFEEYKNVTFLNPILYLRQKDHELNRLYFKNDPHLNANGQVEIFNFLDNSIFN</sequence>
<evidence type="ECO:0008006" key="4">
    <source>
        <dbReference type="Google" id="ProtNLM"/>
    </source>
</evidence>
<keyword evidence="1" id="KW-0472">Membrane</keyword>
<keyword evidence="1" id="KW-0812">Transmembrane</keyword>
<reference evidence="3" key="1">
    <citation type="journal article" date="2019" name="Int. J. Syst. Evol. Microbiol.">
        <title>The Global Catalogue of Microorganisms (GCM) 10K type strain sequencing project: providing services to taxonomists for standard genome sequencing and annotation.</title>
        <authorList>
            <consortium name="The Broad Institute Genomics Platform"/>
            <consortium name="The Broad Institute Genome Sequencing Center for Infectious Disease"/>
            <person name="Wu L."/>
            <person name="Ma J."/>
        </authorList>
    </citation>
    <scope>NUCLEOTIDE SEQUENCE [LARGE SCALE GENOMIC DNA]</scope>
    <source>
        <strain evidence="3">JCM 15974</strain>
    </source>
</reference>
<dbReference type="Proteomes" id="UP001501758">
    <property type="component" value="Unassembled WGS sequence"/>
</dbReference>
<proteinExistence type="predicted"/>
<evidence type="ECO:0000256" key="1">
    <source>
        <dbReference type="SAM" id="Phobius"/>
    </source>
</evidence>
<dbReference type="SUPFAM" id="SSF52266">
    <property type="entry name" value="SGNH hydrolase"/>
    <property type="match status" value="1"/>
</dbReference>
<dbReference type="RefSeq" id="WP_343914022.1">
    <property type="nucleotide sequence ID" value="NZ_BAAAGE010000004.1"/>
</dbReference>
<dbReference type="InterPro" id="IPR036514">
    <property type="entry name" value="SGNH_hydro_sf"/>
</dbReference>
<name>A0ABP3UFV5_9FLAO</name>
<organism evidence="2 3">
    <name type="scientific">Aquimarina litoralis</name>
    <dbReference type="NCBI Taxonomy" id="584605"/>
    <lineage>
        <taxon>Bacteria</taxon>
        <taxon>Pseudomonadati</taxon>
        <taxon>Bacteroidota</taxon>
        <taxon>Flavobacteriia</taxon>
        <taxon>Flavobacteriales</taxon>
        <taxon>Flavobacteriaceae</taxon>
        <taxon>Aquimarina</taxon>
    </lineage>
</organism>
<gene>
    <name evidence="2" type="ORF">GCM10009430_40040</name>
</gene>
<evidence type="ECO:0000313" key="3">
    <source>
        <dbReference type="Proteomes" id="UP001501758"/>
    </source>
</evidence>